<evidence type="ECO:0000256" key="4">
    <source>
        <dbReference type="ARBA" id="ARBA00022563"/>
    </source>
</evidence>
<evidence type="ECO:0000256" key="3">
    <source>
        <dbReference type="ARBA" id="ARBA00022490"/>
    </source>
</evidence>
<evidence type="ECO:0000256" key="6">
    <source>
        <dbReference type="ARBA" id="ARBA00022679"/>
    </source>
</evidence>
<evidence type="ECO:0000256" key="1">
    <source>
        <dbReference type="ARBA" id="ARBA00001933"/>
    </source>
</evidence>
<keyword evidence="6 9" id="KW-0808">Transferase</keyword>
<evidence type="ECO:0000256" key="7">
    <source>
        <dbReference type="ARBA" id="ARBA00022898"/>
    </source>
</evidence>
<protein>
    <submittedName>
        <fullName evidence="9">Pyridoxal-phosphate-dependent serine hydroxymethyltransferase</fullName>
        <ecNumber evidence="9">2.1.2.1</ecNumber>
    </submittedName>
</protein>
<keyword evidence="3" id="KW-0963">Cytoplasm</keyword>
<dbReference type="InterPro" id="IPR039429">
    <property type="entry name" value="SHMT-like_dom"/>
</dbReference>
<dbReference type="GO" id="GO:0019264">
    <property type="term" value="P:glycine biosynthetic process from serine"/>
    <property type="evidence" value="ECO:0007669"/>
    <property type="project" value="InterPro"/>
</dbReference>
<keyword evidence="9" id="KW-0489">Methyltransferase</keyword>
<dbReference type="InterPro" id="IPR015422">
    <property type="entry name" value="PyrdxlP-dep_Trfase_small"/>
</dbReference>
<dbReference type="GO" id="GO:0005829">
    <property type="term" value="C:cytosol"/>
    <property type="evidence" value="ECO:0007669"/>
    <property type="project" value="TreeGrafter"/>
</dbReference>
<evidence type="ECO:0000313" key="9">
    <source>
        <dbReference type="EMBL" id="CUP01530.1"/>
    </source>
</evidence>
<dbReference type="SUPFAM" id="SSF53383">
    <property type="entry name" value="PLP-dependent transferases"/>
    <property type="match status" value="1"/>
</dbReference>
<accession>A0A174JWN4</accession>
<dbReference type="GO" id="GO:0004372">
    <property type="term" value="F:glycine hydroxymethyltransferase activity"/>
    <property type="evidence" value="ECO:0007669"/>
    <property type="project" value="UniProtKB-EC"/>
</dbReference>
<evidence type="ECO:0000256" key="5">
    <source>
        <dbReference type="ARBA" id="ARBA00022605"/>
    </source>
</evidence>
<dbReference type="EC" id="2.1.2.1" evidence="9"/>
<dbReference type="GO" id="GO:0032259">
    <property type="term" value="P:methylation"/>
    <property type="evidence" value="ECO:0007669"/>
    <property type="project" value="UniProtKB-KW"/>
</dbReference>
<dbReference type="PROSITE" id="PS00096">
    <property type="entry name" value="SHMT"/>
    <property type="match status" value="1"/>
</dbReference>
<comment type="similarity">
    <text evidence="2">Belongs to the SHMT family.</text>
</comment>
<dbReference type="AlphaFoldDB" id="A0A174JWN4"/>
<evidence type="ECO:0000256" key="2">
    <source>
        <dbReference type="ARBA" id="ARBA00006376"/>
    </source>
</evidence>
<dbReference type="GO" id="GO:0035999">
    <property type="term" value="P:tetrahydrofolate interconversion"/>
    <property type="evidence" value="ECO:0007669"/>
    <property type="project" value="InterPro"/>
</dbReference>
<dbReference type="FunFam" id="3.40.640.10:FF:000060">
    <property type="entry name" value="Serine hydroxymethyltransferase"/>
    <property type="match status" value="1"/>
</dbReference>
<proteinExistence type="inferred from homology"/>
<sequence>MQPHCGANANYAVYAALCEHGDTVLGMDLANGGHLTHGSPVNFSGKNYNIVAYGVNDQGYIDYDQVRDLAKKHRPRMLLAGASAYPRTIDFKTFADIAHEVGAYLFVDMAHIAGLVAVGLHPSPVPYADVVTTTTHKTLRGPRGGMILCKEALAKKIDSAIFPGSQGGPLEHIIAAKAVALGEAMKPEFKAYQEQILKNAAALAKALMAEGFDLVSGGTDNHLMLVDLRPARLTGKEMERRLDEVNITVNKNAIPNDPEKPFVTSGIRVGTPAATTRGFKEADMEAIASIMWRTATDFEGRQDELRAQVAQLTGKYPLYE</sequence>
<comment type="cofactor">
    <cofactor evidence="1">
        <name>pyridoxal 5'-phosphate</name>
        <dbReference type="ChEBI" id="CHEBI:597326"/>
    </cofactor>
</comment>
<dbReference type="InterPro" id="IPR049943">
    <property type="entry name" value="Ser_HO-MeTrfase-like"/>
</dbReference>
<dbReference type="Pfam" id="PF00464">
    <property type="entry name" value="SHMT"/>
    <property type="match status" value="1"/>
</dbReference>
<dbReference type="Gene3D" id="3.90.1150.10">
    <property type="entry name" value="Aspartate Aminotransferase, domain 1"/>
    <property type="match status" value="1"/>
</dbReference>
<feature type="domain" description="Serine hydroxymethyltransferase-like" evidence="8">
    <location>
        <begin position="2"/>
        <end position="290"/>
    </location>
</feature>
<evidence type="ECO:0000313" key="10">
    <source>
        <dbReference type="Proteomes" id="UP000095746"/>
    </source>
</evidence>
<dbReference type="EMBL" id="CYZT01000232">
    <property type="protein sequence ID" value="CUP01530.1"/>
    <property type="molecule type" value="Genomic_DNA"/>
</dbReference>
<keyword evidence="7" id="KW-0663">Pyridoxal phosphate</keyword>
<dbReference type="Proteomes" id="UP000095746">
    <property type="component" value="Unassembled WGS sequence"/>
</dbReference>
<dbReference type="GO" id="GO:0030170">
    <property type="term" value="F:pyridoxal phosphate binding"/>
    <property type="evidence" value="ECO:0007669"/>
    <property type="project" value="InterPro"/>
</dbReference>
<organism evidence="9 10">
    <name type="scientific">Flavonifractor plautii</name>
    <name type="common">Fusobacterium plautii</name>
    <dbReference type="NCBI Taxonomy" id="292800"/>
    <lineage>
        <taxon>Bacteria</taxon>
        <taxon>Bacillati</taxon>
        <taxon>Bacillota</taxon>
        <taxon>Clostridia</taxon>
        <taxon>Eubacteriales</taxon>
        <taxon>Oscillospiraceae</taxon>
        <taxon>Flavonifractor</taxon>
    </lineage>
</organism>
<dbReference type="InterPro" id="IPR019798">
    <property type="entry name" value="Ser_HO-MeTrfase_PLP_BS"/>
</dbReference>
<keyword evidence="5" id="KW-0028">Amino-acid biosynthesis</keyword>
<dbReference type="GO" id="GO:0008168">
    <property type="term" value="F:methyltransferase activity"/>
    <property type="evidence" value="ECO:0007669"/>
    <property type="project" value="UniProtKB-KW"/>
</dbReference>
<dbReference type="InterPro" id="IPR001085">
    <property type="entry name" value="Ser_HO-MeTrfase"/>
</dbReference>
<dbReference type="Gene3D" id="3.40.640.10">
    <property type="entry name" value="Type I PLP-dependent aspartate aminotransferase-like (Major domain)"/>
    <property type="match status" value="1"/>
</dbReference>
<keyword evidence="4" id="KW-0554">One-carbon metabolism</keyword>
<dbReference type="InterPro" id="IPR015421">
    <property type="entry name" value="PyrdxlP-dep_Trfase_major"/>
</dbReference>
<gene>
    <name evidence="9" type="primary">glyA</name>
    <name evidence="9" type="ORF">ERS852411_02539</name>
</gene>
<name>A0A174JWN4_FLAPL</name>
<evidence type="ECO:0000259" key="8">
    <source>
        <dbReference type="Pfam" id="PF00464"/>
    </source>
</evidence>
<reference evidence="9 10" key="1">
    <citation type="submission" date="2015-09" db="EMBL/GenBank/DDBJ databases">
        <authorList>
            <consortium name="Pathogen Informatics"/>
        </authorList>
    </citation>
    <scope>NUCLEOTIDE SEQUENCE [LARGE SCALE GENOMIC DNA]</scope>
    <source>
        <strain evidence="9 10">2789STDY5608854</strain>
    </source>
</reference>
<dbReference type="InterPro" id="IPR015424">
    <property type="entry name" value="PyrdxlP-dep_Trfase"/>
</dbReference>
<dbReference type="NCBIfam" id="NF000586">
    <property type="entry name" value="PRK00011.1"/>
    <property type="match status" value="1"/>
</dbReference>
<dbReference type="FunFam" id="3.90.1150.10:FF:000003">
    <property type="entry name" value="Serine hydroxymethyltransferase"/>
    <property type="match status" value="1"/>
</dbReference>
<dbReference type="CDD" id="cd00378">
    <property type="entry name" value="SHMT"/>
    <property type="match status" value="1"/>
</dbReference>
<dbReference type="PANTHER" id="PTHR11680:SF35">
    <property type="entry name" value="SERINE HYDROXYMETHYLTRANSFERASE 1"/>
    <property type="match status" value="1"/>
</dbReference>
<dbReference type="PANTHER" id="PTHR11680">
    <property type="entry name" value="SERINE HYDROXYMETHYLTRANSFERASE"/>
    <property type="match status" value="1"/>
</dbReference>